<dbReference type="Gene3D" id="3.60.10.10">
    <property type="entry name" value="Endonuclease/exonuclease/phosphatase"/>
    <property type="match status" value="1"/>
</dbReference>
<dbReference type="Pfam" id="PF03372">
    <property type="entry name" value="Exo_endo_phos"/>
    <property type="match status" value="1"/>
</dbReference>
<evidence type="ECO:0000256" key="1">
    <source>
        <dbReference type="ARBA" id="ARBA00022801"/>
    </source>
</evidence>
<keyword evidence="3" id="KW-0255">Endonuclease</keyword>
<dbReference type="EMBL" id="PNGT01000002">
    <property type="protein sequence ID" value="PMC52794.1"/>
    <property type="molecule type" value="Genomic_DNA"/>
</dbReference>
<sequence>MKLLTINVHSWLENNQLEKLDILAKTIVEKKYDVIAMQEVNQLINSENVYSNIKKDNFGKMLLDKINSYGESDYSYYWTYSHIGFDKYEEGLAILAKGKVCDVEDFYCTSHQDIHSISSRKILKVTLEINNQTIEFYSCHMNLPTCEDENIRENLYNLVNHTDDSNLKIFMGDFNTDYFNQKKDYNMIIEMGLFDTYEMAQKKDDGVTVYKNISGWEDSMNKKKLDYIFSNRELSVTESSVIFNNTNYPIISDHNGLEVTIAEK</sequence>
<protein>
    <submittedName>
        <fullName evidence="3">Endonuclease</fullName>
    </submittedName>
</protein>
<keyword evidence="3" id="KW-0540">Nuclease</keyword>
<dbReference type="InterPro" id="IPR036691">
    <property type="entry name" value="Endo/exonu/phosph_ase_sf"/>
</dbReference>
<dbReference type="RefSeq" id="WP_102189510.1">
    <property type="nucleotide sequence ID" value="NZ_PNGT01000002.1"/>
</dbReference>
<dbReference type="STRING" id="84135.GCA_001052115_01559"/>
<dbReference type="AlphaFoldDB" id="A0A2N6SFS5"/>
<feature type="domain" description="Endonuclease/exonuclease/phosphatase" evidence="2">
    <location>
        <begin position="19"/>
        <end position="254"/>
    </location>
</feature>
<dbReference type="CDD" id="cd09079">
    <property type="entry name" value="RgfB-like"/>
    <property type="match status" value="1"/>
</dbReference>
<dbReference type="SUPFAM" id="SSF56219">
    <property type="entry name" value="DNase I-like"/>
    <property type="match status" value="1"/>
</dbReference>
<evidence type="ECO:0000259" key="2">
    <source>
        <dbReference type="Pfam" id="PF03372"/>
    </source>
</evidence>
<evidence type="ECO:0000313" key="4">
    <source>
        <dbReference type="Proteomes" id="UP000235670"/>
    </source>
</evidence>
<keyword evidence="1" id="KW-0378">Hydrolase</keyword>
<dbReference type="GO" id="GO:0004519">
    <property type="term" value="F:endonuclease activity"/>
    <property type="evidence" value="ECO:0007669"/>
    <property type="project" value="UniProtKB-KW"/>
</dbReference>
<gene>
    <name evidence="3" type="ORF">CJ218_02575</name>
</gene>
<dbReference type="OrthoDB" id="9812537at2"/>
<dbReference type="PANTHER" id="PTHR15822">
    <property type="entry name" value="TRAF AND TNF RECEPTOR-ASSOCIATED PROTEIN"/>
    <property type="match status" value="1"/>
</dbReference>
<accession>A0A2N6SFS5</accession>
<dbReference type="Proteomes" id="UP000235670">
    <property type="component" value="Unassembled WGS sequence"/>
</dbReference>
<comment type="caution">
    <text evidence="3">The sequence shown here is derived from an EMBL/GenBank/DDBJ whole genome shotgun (WGS) entry which is preliminary data.</text>
</comment>
<reference evidence="3 4" key="1">
    <citation type="submission" date="2017-09" db="EMBL/GenBank/DDBJ databases">
        <title>Bacterial strain isolated from the female urinary microbiota.</title>
        <authorList>
            <person name="Thomas-White K."/>
            <person name="Kumar N."/>
            <person name="Forster S."/>
            <person name="Putonti C."/>
            <person name="Lawley T."/>
            <person name="Wolfe A.J."/>
        </authorList>
    </citation>
    <scope>NUCLEOTIDE SEQUENCE [LARGE SCALE GENOMIC DNA]</scope>
    <source>
        <strain evidence="3 4">UMB0186</strain>
    </source>
</reference>
<dbReference type="PANTHER" id="PTHR15822:SF23">
    <property type="entry name" value="ENDONUCLEASE_EXONUCLEASE_PHOSPHATASE FAMILY PROTEIN"/>
    <property type="match status" value="1"/>
</dbReference>
<organism evidence="3 4">
    <name type="scientific">Gemella sanguinis</name>
    <dbReference type="NCBI Taxonomy" id="84135"/>
    <lineage>
        <taxon>Bacteria</taxon>
        <taxon>Bacillati</taxon>
        <taxon>Bacillota</taxon>
        <taxon>Bacilli</taxon>
        <taxon>Bacillales</taxon>
        <taxon>Gemellaceae</taxon>
        <taxon>Gemella</taxon>
    </lineage>
</organism>
<dbReference type="GO" id="GO:0016787">
    <property type="term" value="F:hydrolase activity"/>
    <property type="evidence" value="ECO:0007669"/>
    <property type="project" value="UniProtKB-KW"/>
</dbReference>
<dbReference type="InterPro" id="IPR005135">
    <property type="entry name" value="Endo/exonuclease/phosphatase"/>
</dbReference>
<dbReference type="InterPro" id="IPR051547">
    <property type="entry name" value="TDP2-like"/>
</dbReference>
<name>A0A2N6SFS5_9BACL</name>
<proteinExistence type="predicted"/>
<evidence type="ECO:0000313" key="3">
    <source>
        <dbReference type="EMBL" id="PMC52794.1"/>
    </source>
</evidence>